<evidence type="ECO:0000259" key="1">
    <source>
        <dbReference type="Pfam" id="PF21601"/>
    </source>
</evidence>
<proteinExistence type="predicted"/>
<organism evidence="2">
    <name type="scientific">Tanacetum cinerariifolium</name>
    <name type="common">Dalmatian daisy</name>
    <name type="synonym">Chrysanthemum cinerariifolium</name>
    <dbReference type="NCBI Taxonomy" id="118510"/>
    <lineage>
        <taxon>Eukaryota</taxon>
        <taxon>Viridiplantae</taxon>
        <taxon>Streptophyta</taxon>
        <taxon>Embryophyta</taxon>
        <taxon>Tracheophyta</taxon>
        <taxon>Spermatophyta</taxon>
        <taxon>Magnoliopsida</taxon>
        <taxon>eudicotyledons</taxon>
        <taxon>Gunneridae</taxon>
        <taxon>Pentapetalae</taxon>
        <taxon>asterids</taxon>
        <taxon>campanulids</taxon>
        <taxon>Asterales</taxon>
        <taxon>Asteraceae</taxon>
        <taxon>Asteroideae</taxon>
        <taxon>Anthemideae</taxon>
        <taxon>Anthemidinae</taxon>
        <taxon>Tanacetum</taxon>
    </lineage>
</organism>
<dbReference type="InterPro" id="IPR048405">
    <property type="entry name" value="GldM_Ig-like-1"/>
</dbReference>
<feature type="domain" description="Gliding motility-associated protein GldM first immunoglobulin-like" evidence="1">
    <location>
        <begin position="1"/>
        <end position="97"/>
    </location>
</feature>
<name>A0A699WY50_TANCI</name>
<protein>
    <recommendedName>
        <fullName evidence="1">Gliding motility-associated protein GldM first immunoglobulin-like domain-containing protein</fullName>
    </recommendedName>
</protein>
<evidence type="ECO:0000313" key="2">
    <source>
        <dbReference type="EMBL" id="GFD52722.1"/>
    </source>
</evidence>
<feature type="non-terminal residue" evidence="2">
    <location>
        <position position="1"/>
    </location>
</feature>
<sequence length="103" mass="11181">DKIEASAIPASETVAPGAVYQAQLMLLLSTSTSRAQFSADGRELPIAPDFRHAAVHFKIPAARSGQPDTVRATWHGHIRLPRADGDTVLETTVPYLIVKPRPR</sequence>
<accession>A0A699WY50</accession>
<gene>
    <name evidence="2" type="ORF">Tci_924691</name>
</gene>
<comment type="caution">
    <text evidence="2">The sequence shown here is derived from an EMBL/GenBank/DDBJ whole genome shotgun (WGS) entry which is preliminary data.</text>
</comment>
<dbReference type="Pfam" id="PF21601">
    <property type="entry name" value="GldM_2nd"/>
    <property type="match status" value="1"/>
</dbReference>
<dbReference type="EMBL" id="BKCJ011785586">
    <property type="protein sequence ID" value="GFD52722.1"/>
    <property type="molecule type" value="Genomic_DNA"/>
</dbReference>
<reference evidence="2" key="1">
    <citation type="journal article" date="2019" name="Sci. Rep.">
        <title>Draft genome of Tanacetum cinerariifolium, the natural source of mosquito coil.</title>
        <authorList>
            <person name="Yamashiro T."/>
            <person name="Shiraishi A."/>
            <person name="Satake H."/>
            <person name="Nakayama K."/>
        </authorList>
    </citation>
    <scope>NUCLEOTIDE SEQUENCE</scope>
</reference>
<dbReference type="AlphaFoldDB" id="A0A699WY50"/>